<reference evidence="1" key="1">
    <citation type="submission" date="2006-10" db="EMBL/GenBank/DDBJ databases">
        <authorList>
            <person name="Amadeo P."/>
            <person name="Zhao Q."/>
            <person name="Wortman J."/>
            <person name="Fraser-Liggett C."/>
            <person name="Carlton J."/>
        </authorList>
    </citation>
    <scope>NUCLEOTIDE SEQUENCE</scope>
    <source>
        <strain evidence="1">G3</strain>
    </source>
</reference>
<gene>
    <name evidence="1" type="ORF">TVAG_165630</name>
</gene>
<reference evidence="1" key="2">
    <citation type="journal article" date="2007" name="Science">
        <title>Draft genome sequence of the sexually transmitted pathogen Trichomonas vaginalis.</title>
        <authorList>
            <person name="Carlton J.M."/>
            <person name="Hirt R.P."/>
            <person name="Silva J.C."/>
            <person name="Delcher A.L."/>
            <person name="Schatz M."/>
            <person name="Zhao Q."/>
            <person name="Wortman J.R."/>
            <person name="Bidwell S.L."/>
            <person name="Alsmark U.C.M."/>
            <person name="Besteiro S."/>
            <person name="Sicheritz-Ponten T."/>
            <person name="Noel C.J."/>
            <person name="Dacks J.B."/>
            <person name="Foster P.G."/>
            <person name="Simillion C."/>
            <person name="Van de Peer Y."/>
            <person name="Miranda-Saavedra D."/>
            <person name="Barton G.J."/>
            <person name="Westrop G.D."/>
            <person name="Mueller S."/>
            <person name="Dessi D."/>
            <person name="Fiori P.L."/>
            <person name="Ren Q."/>
            <person name="Paulsen I."/>
            <person name="Zhang H."/>
            <person name="Bastida-Corcuera F.D."/>
            <person name="Simoes-Barbosa A."/>
            <person name="Brown M.T."/>
            <person name="Hayes R.D."/>
            <person name="Mukherjee M."/>
            <person name="Okumura C.Y."/>
            <person name="Schneider R."/>
            <person name="Smith A.J."/>
            <person name="Vanacova S."/>
            <person name="Villalvazo M."/>
            <person name="Haas B.J."/>
            <person name="Pertea M."/>
            <person name="Feldblyum T.V."/>
            <person name="Utterback T.R."/>
            <person name="Shu C.L."/>
            <person name="Osoegawa K."/>
            <person name="de Jong P.J."/>
            <person name="Hrdy I."/>
            <person name="Horvathova L."/>
            <person name="Zubacova Z."/>
            <person name="Dolezal P."/>
            <person name="Malik S.B."/>
            <person name="Logsdon J.M. Jr."/>
            <person name="Henze K."/>
            <person name="Gupta A."/>
            <person name="Wang C.C."/>
            <person name="Dunne R.L."/>
            <person name="Upcroft J.A."/>
            <person name="Upcroft P."/>
            <person name="White O."/>
            <person name="Salzberg S.L."/>
            <person name="Tang P."/>
            <person name="Chiu C.-H."/>
            <person name="Lee Y.-S."/>
            <person name="Embley T.M."/>
            <person name="Coombs G.H."/>
            <person name="Mottram J.C."/>
            <person name="Tachezy J."/>
            <person name="Fraser-Liggett C.M."/>
            <person name="Johnson P.J."/>
        </authorList>
    </citation>
    <scope>NUCLEOTIDE SEQUENCE [LARGE SCALE GENOMIC DNA]</scope>
    <source>
        <strain evidence="1">G3</strain>
    </source>
</reference>
<dbReference type="InterPro" id="IPR026906">
    <property type="entry name" value="LRR_5"/>
</dbReference>
<dbReference type="InterPro" id="IPR032675">
    <property type="entry name" value="LRR_dom_sf"/>
</dbReference>
<dbReference type="VEuPathDB" id="TrichDB:TVAG_494750"/>
<proteinExistence type="predicted"/>
<organism evidence="1 2">
    <name type="scientific">Trichomonas vaginalis (strain ATCC PRA-98 / G3)</name>
    <dbReference type="NCBI Taxonomy" id="412133"/>
    <lineage>
        <taxon>Eukaryota</taxon>
        <taxon>Metamonada</taxon>
        <taxon>Parabasalia</taxon>
        <taxon>Trichomonadida</taxon>
        <taxon>Trichomonadidae</taxon>
        <taxon>Trichomonas</taxon>
    </lineage>
</organism>
<dbReference type="AlphaFoldDB" id="A2DUP4"/>
<protein>
    <submittedName>
        <fullName evidence="1">Surface antigen BspA-like</fullName>
    </submittedName>
</protein>
<dbReference type="RefSeq" id="XP_001328158.1">
    <property type="nucleotide sequence ID" value="XM_001328123.1"/>
</dbReference>
<evidence type="ECO:0000313" key="1">
    <source>
        <dbReference type="EMBL" id="EAY15935.1"/>
    </source>
</evidence>
<sequence>MYIYPPASPKSFVSLSDKVSNIENGAFISCSHLTSILIPDNSVVNIGHSAFMGCTHLRHLTIPLCVQSIGENAFSGCDSLVCVEFENKSSTFKTLLVSRGMKSKCLIPCGLITCNAHFNFFSNSISILSLSVFILI</sequence>
<accession>A2DUP4</accession>
<dbReference type="SUPFAM" id="SSF52058">
    <property type="entry name" value="L domain-like"/>
    <property type="match status" value="1"/>
</dbReference>
<keyword evidence="2" id="KW-1185">Reference proteome</keyword>
<dbReference type="VEuPathDB" id="TrichDB:TVAGG3_0662610"/>
<name>A2DUP4_TRIV3</name>
<dbReference type="Gene3D" id="3.80.10.10">
    <property type="entry name" value="Ribonuclease Inhibitor"/>
    <property type="match status" value="1"/>
</dbReference>
<dbReference type="Pfam" id="PF13306">
    <property type="entry name" value="LRR_5"/>
    <property type="match status" value="1"/>
</dbReference>
<dbReference type="Proteomes" id="UP000001542">
    <property type="component" value="Unassembled WGS sequence"/>
</dbReference>
<dbReference type="KEGG" id="tva:4773942"/>
<dbReference type="InParanoid" id="A2DUP4"/>
<dbReference type="STRING" id="5722.A2DUP4"/>
<dbReference type="EMBL" id="DS113249">
    <property type="protein sequence ID" value="EAY15935.1"/>
    <property type="molecule type" value="Genomic_DNA"/>
</dbReference>
<evidence type="ECO:0000313" key="2">
    <source>
        <dbReference type="Proteomes" id="UP000001542"/>
    </source>
</evidence>
<dbReference type="OrthoDB" id="10635550at2759"/>